<protein>
    <submittedName>
        <fullName evidence="2">Uncharacterized protein</fullName>
    </submittedName>
</protein>
<reference evidence="2 3" key="1">
    <citation type="submission" date="2018-06" db="EMBL/GenBank/DDBJ databases">
        <title>The Genome of Cuscuta australis (Dodder) Provides Insight into the Evolution of Plant Parasitism.</title>
        <authorList>
            <person name="Liu H."/>
        </authorList>
    </citation>
    <scope>NUCLEOTIDE SEQUENCE [LARGE SCALE GENOMIC DNA]</scope>
    <source>
        <strain evidence="3">cv. Yunnan</strain>
        <tissue evidence="2">Vines</tissue>
    </source>
</reference>
<gene>
    <name evidence="2" type="ORF">DM860_003529</name>
</gene>
<evidence type="ECO:0000313" key="3">
    <source>
        <dbReference type="Proteomes" id="UP000249390"/>
    </source>
</evidence>
<organism evidence="2 3">
    <name type="scientific">Cuscuta australis</name>
    <dbReference type="NCBI Taxonomy" id="267555"/>
    <lineage>
        <taxon>Eukaryota</taxon>
        <taxon>Viridiplantae</taxon>
        <taxon>Streptophyta</taxon>
        <taxon>Embryophyta</taxon>
        <taxon>Tracheophyta</taxon>
        <taxon>Spermatophyta</taxon>
        <taxon>Magnoliopsida</taxon>
        <taxon>eudicotyledons</taxon>
        <taxon>Gunneridae</taxon>
        <taxon>Pentapetalae</taxon>
        <taxon>asterids</taxon>
        <taxon>lamiids</taxon>
        <taxon>Solanales</taxon>
        <taxon>Convolvulaceae</taxon>
        <taxon>Cuscuteae</taxon>
        <taxon>Cuscuta</taxon>
        <taxon>Cuscuta subgen. Grammica</taxon>
        <taxon>Cuscuta sect. Cleistogrammica</taxon>
    </lineage>
</organism>
<comment type="caution">
    <text evidence="2">The sequence shown here is derived from an EMBL/GenBank/DDBJ whole genome shotgun (WGS) entry which is preliminary data.</text>
</comment>
<dbReference type="Proteomes" id="UP000249390">
    <property type="component" value="Unassembled WGS sequence"/>
</dbReference>
<feature type="transmembrane region" description="Helical" evidence="1">
    <location>
        <begin position="29"/>
        <end position="52"/>
    </location>
</feature>
<name>A0A328DHV5_9ASTE</name>
<evidence type="ECO:0000256" key="1">
    <source>
        <dbReference type="SAM" id="Phobius"/>
    </source>
</evidence>
<accession>A0A328DHV5</accession>
<keyword evidence="3" id="KW-1185">Reference proteome</keyword>
<keyword evidence="1" id="KW-0472">Membrane</keyword>
<dbReference type="EMBL" id="NQVE01000142">
    <property type="protein sequence ID" value="RAL44770.1"/>
    <property type="molecule type" value="Genomic_DNA"/>
</dbReference>
<keyword evidence="1" id="KW-1133">Transmembrane helix</keyword>
<keyword evidence="1" id="KW-0812">Transmembrane</keyword>
<proteinExistence type="predicted"/>
<dbReference type="AlphaFoldDB" id="A0A328DHV5"/>
<sequence>MEFLGGVVLLLFLFGVSYPYNNNSLIFFLPILLPLPVISLLSCLICLLDPIFPRLCVLGRRDRVVCRDFNIGRVGRVVRPSNRLFLLEESRVCELPLIGDGGWF</sequence>
<evidence type="ECO:0000313" key="2">
    <source>
        <dbReference type="EMBL" id="RAL44770.1"/>
    </source>
</evidence>